<reference evidence="12" key="1">
    <citation type="submission" date="2024-02" db="UniProtKB">
        <authorList>
            <consortium name="WormBaseParasite"/>
        </authorList>
    </citation>
    <scope>IDENTIFICATION</scope>
</reference>
<sequence>MSTEHLKEVIFDDGPILPDEPFHRRFCSKISLETFENIFIDLIKTLGRSEEAEKLNLKNLNRKFLETLVQGWRKSKEKNNSTDGDFQCLLLIVEFCLSNAFEAHLTFENLISALGFHTVQFWRHTVPHIFDSDLSRGTKYRDALLFSLTLYDVNTGKSRLKELYAAVPGIRKSLLGVNAKQFVERFHHLQKRLSRSSSTNSLRNSAENLNGTEISSFDSQTRSRRTSETDGNNDENSTVFQTGGLADTHFHQRLVNVSNAPPFSIKKEKSGQWEIKQGSGGLVACVDPVMSKDHENVWLANLGMNLSKRSSSSTALSTETTTCLTPATNTLGIPLIKQAIGEILFHVIADDDKPDQSRDAAQKKANEEMSLLGVLNNYNRGTYKLNPVVVQEEDYNVYYGGISNGLLWPVLHNLPEYIVSDYNNVQTLRDHWCAYVRVNYQFAIDAVRNSRAQDFIWIHDYHLMLTGLIMQGMDESLEVGFFLHIPFQPPDTFFTKYSVVGLPLIRGLLRFTKVGFQTHRDRAKFVQVIEKYLRGVHTEYDKMMDIFTVVHEGWTCSLGVFPVSIKNDDFLKFVPLPETETLRKKFREKILGKNPPSDCRFFFSVERFDYTKGIKEKLIAYRRYFEKYPQRIGKDTLWQIAVTNRRSVDTYRVYQDECIELADEINKAFKDEKKPEWKALIFETDGLPREQLVAAYLAMDIGIVTPKKDGMNLVAKEMLVVNPKAGIILSSGAGSEVQFTMAGLYGEEEKERTYKRVSDLYDVEKYADTFYEAAIESPESRAAHGKRLSEFIKAHDIEKWSAAFLDPSWTHQVIRPTHLETLDDFFSLMMRTRNIRRQIVDRVLKGIPVRSHFAISLKNAKDSLEQSCVPNTKKLLLKSSPDSPELAQFGIQDELCEFEKDLSFLQHVQSDEVDNVERFVETLVTYHPKSASIFREEVTRAVDLLYEADHFHYFFTDREGTLKSYSCSYAASIQPAYSGVIQSQFARRCAQTCAIVTTAPLFHIGILDVCTIPEGYYYYGASAGREWFIDPGNQFKDTSIPETHLEMLDKVFDGISRILEETEFRPFTWVGSGLQKHCGHITIALQDVYKSVNETLSKRLYEQVSKIVHSVDTDGSILSMKETELDLKIYLKDNLDGKTFNKGDGIRLLCSTMHCDLKEGNILVCGDSETDLPMLSECLSSSNPSNVFTIWVTQNQDLKDKVTDLCQLHKNKNFAFVSCPEVLLGAMAQATIREIQIARPKEYGGR</sequence>
<dbReference type="CDD" id="cd03788">
    <property type="entry name" value="GT20_TPS"/>
    <property type="match status" value="1"/>
</dbReference>
<evidence type="ECO:0000313" key="12">
    <source>
        <dbReference type="WBParaSite" id="MBELARI_LOCUS12587"/>
    </source>
</evidence>
<dbReference type="WBParaSite" id="MBELARI_LOCUS12587">
    <property type="protein sequence ID" value="MBELARI_LOCUS12587"/>
    <property type="gene ID" value="MBELARI_LOCUS12587"/>
</dbReference>
<evidence type="ECO:0000259" key="9">
    <source>
        <dbReference type="Pfam" id="PF18572"/>
    </source>
</evidence>
<dbReference type="InterPro" id="IPR049063">
    <property type="entry name" value="T6PP_C"/>
</dbReference>
<feature type="domain" description="Trehalose-6-phosphate phosphatase C-terminal" evidence="10">
    <location>
        <begin position="954"/>
        <end position="1223"/>
    </location>
</feature>
<comment type="similarity">
    <text evidence="3">In the C-terminal section; belongs to the gob-1 trehalose phosphatase family.</text>
</comment>
<dbReference type="InterPro" id="IPR036412">
    <property type="entry name" value="HAD-like_sf"/>
</dbReference>
<evidence type="ECO:0000256" key="1">
    <source>
        <dbReference type="ARBA" id="ARBA00002045"/>
    </source>
</evidence>
<dbReference type="GO" id="GO:0005829">
    <property type="term" value="C:cytosol"/>
    <property type="evidence" value="ECO:0007669"/>
    <property type="project" value="TreeGrafter"/>
</dbReference>
<dbReference type="FunFam" id="3.40.50.2000:FF:000206">
    <property type="entry name" value="Trehalose-6-phosphate synthase"/>
    <property type="match status" value="1"/>
</dbReference>
<dbReference type="Pfam" id="PF00982">
    <property type="entry name" value="Glyco_transf_20"/>
    <property type="match status" value="1"/>
</dbReference>
<organism evidence="11 12">
    <name type="scientific">Mesorhabditis belari</name>
    <dbReference type="NCBI Taxonomy" id="2138241"/>
    <lineage>
        <taxon>Eukaryota</taxon>
        <taxon>Metazoa</taxon>
        <taxon>Ecdysozoa</taxon>
        <taxon>Nematoda</taxon>
        <taxon>Chromadorea</taxon>
        <taxon>Rhabditida</taxon>
        <taxon>Rhabditina</taxon>
        <taxon>Rhabditomorpha</taxon>
        <taxon>Rhabditoidea</taxon>
        <taxon>Rhabditidae</taxon>
        <taxon>Mesorhabditinae</taxon>
        <taxon>Mesorhabditis</taxon>
    </lineage>
</organism>
<evidence type="ECO:0000256" key="7">
    <source>
        <dbReference type="ARBA" id="ARBA00048039"/>
    </source>
</evidence>
<dbReference type="EC" id="2.4.1.15" evidence="4"/>
<comment type="catalytic activity">
    <reaction evidence="7">
        <text>D-glucose 6-phosphate + UDP-alpha-D-glucose = alpha,alpha-trehalose 6-phosphate + UDP + H(+)</text>
        <dbReference type="Rhea" id="RHEA:18889"/>
        <dbReference type="ChEBI" id="CHEBI:15378"/>
        <dbReference type="ChEBI" id="CHEBI:58223"/>
        <dbReference type="ChEBI" id="CHEBI:58429"/>
        <dbReference type="ChEBI" id="CHEBI:58885"/>
        <dbReference type="ChEBI" id="CHEBI:61548"/>
        <dbReference type="EC" id="2.4.1.15"/>
    </reaction>
</comment>
<dbReference type="PANTHER" id="PTHR10788">
    <property type="entry name" value="TREHALOSE-6-PHOSPHATE SYNTHASE"/>
    <property type="match status" value="1"/>
</dbReference>
<name>A0AAF3EFD1_9BILA</name>
<dbReference type="PANTHER" id="PTHR10788:SF110">
    <property type="entry name" value="ALPHA,ALPHA-TREHALOSE-PHOSPHATE SYNTHASE [UDP-FORMING] 2"/>
    <property type="match status" value="1"/>
</dbReference>
<dbReference type="GO" id="GO:0005992">
    <property type="term" value="P:trehalose biosynthetic process"/>
    <property type="evidence" value="ECO:0007669"/>
    <property type="project" value="InterPro"/>
</dbReference>
<keyword evidence="6" id="KW-0808">Transferase</keyword>
<keyword evidence="5" id="KW-0328">Glycosyltransferase</keyword>
<evidence type="ECO:0000256" key="4">
    <source>
        <dbReference type="ARBA" id="ARBA00012538"/>
    </source>
</evidence>
<dbReference type="GO" id="GO:0004805">
    <property type="term" value="F:trehalose-phosphatase activity"/>
    <property type="evidence" value="ECO:0007669"/>
    <property type="project" value="TreeGrafter"/>
</dbReference>
<dbReference type="SUPFAM" id="SSF56784">
    <property type="entry name" value="HAD-like"/>
    <property type="match status" value="1"/>
</dbReference>
<evidence type="ECO:0000256" key="3">
    <source>
        <dbReference type="ARBA" id="ARBA00006107"/>
    </source>
</evidence>
<dbReference type="InterPro" id="IPR023214">
    <property type="entry name" value="HAD_sf"/>
</dbReference>
<dbReference type="Gene3D" id="3.30.70.3080">
    <property type="match status" value="1"/>
</dbReference>
<feature type="compositionally biased region" description="Low complexity" evidence="8">
    <location>
        <begin position="195"/>
        <end position="205"/>
    </location>
</feature>
<evidence type="ECO:0000259" key="10">
    <source>
        <dbReference type="Pfam" id="PF21141"/>
    </source>
</evidence>
<protein>
    <recommendedName>
        <fullName evidence="4">alpha,alpha-trehalose-phosphate synthase (UDP-forming)</fullName>
        <ecNumber evidence="4">2.4.1.15</ecNumber>
    </recommendedName>
</protein>
<evidence type="ECO:0000256" key="2">
    <source>
        <dbReference type="ARBA" id="ARBA00005409"/>
    </source>
</evidence>
<feature type="region of interest" description="Disordered" evidence="8">
    <location>
        <begin position="195"/>
        <end position="241"/>
    </location>
</feature>
<comment type="function">
    <text evidence="1">Catalyzes the production of trehalose from glucose-6-phosphate and UDP-alpha-D-glucose in a 2 step process.</text>
</comment>
<dbReference type="InterPro" id="IPR001830">
    <property type="entry name" value="Glyco_trans_20"/>
</dbReference>
<comment type="similarity">
    <text evidence="2">In the N-terminal section; belongs to the glycosyltransferase 20 family.</text>
</comment>
<evidence type="ECO:0000256" key="5">
    <source>
        <dbReference type="ARBA" id="ARBA00022676"/>
    </source>
</evidence>
<dbReference type="Gene3D" id="3.40.50.1000">
    <property type="entry name" value="HAD superfamily/HAD-like"/>
    <property type="match status" value="1"/>
</dbReference>
<keyword evidence="11" id="KW-1185">Reference proteome</keyword>
<dbReference type="AlphaFoldDB" id="A0AAF3EFD1"/>
<feature type="compositionally biased region" description="Polar residues" evidence="8">
    <location>
        <begin position="206"/>
        <end position="220"/>
    </location>
</feature>
<dbReference type="Gene3D" id="3.40.50.2000">
    <property type="entry name" value="Glycogen Phosphorylase B"/>
    <property type="match status" value="2"/>
</dbReference>
<accession>A0AAF3EFD1</accession>
<dbReference type="Proteomes" id="UP000887575">
    <property type="component" value="Unassembled WGS sequence"/>
</dbReference>
<dbReference type="Pfam" id="PF21141">
    <property type="entry name" value="T6PP_C"/>
    <property type="match status" value="1"/>
</dbReference>
<evidence type="ECO:0000313" key="11">
    <source>
        <dbReference type="Proteomes" id="UP000887575"/>
    </source>
</evidence>
<feature type="domain" description="Trehalose-6-phosphate phosphatase helical bundle" evidence="9">
    <location>
        <begin position="821"/>
        <end position="923"/>
    </location>
</feature>
<evidence type="ECO:0000256" key="6">
    <source>
        <dbReference type="ARBA" id="ARBA00022679"/>
    </source>
</evidence>
<dbReference type="Gene3D" id="1.20.58.1800">
    <property type="match status" value="1"/>
</dbReference>
<proteinExistence type="inferred from homology"/>
<dbReference type="SUPFAM" id="SSF53756">
    <property type="entry name" value="UDP-Glycosyltransferase/glycogen phosphorylase"/>
    <property type="match status" value="1"/>
</dbReference>
<dbReference type="GO" id="GO:0003825">
    <property type="term" value="F:alpha,alpha-trehalose-phosphate synthase (UDP-forming) activity"/>
    <property type="evidence" value="ECO:0007669"/>
    <property type="project" value="UniProtKB-EC"/>
</dbReference>
<dbReference type="InterPro" id="IPR041064">
    <property type="entry name" value="T6PP_helical"/>
</dbReference>
<evidence type="ECO:0000256" key="8">
    <source>
        <dbReference type="SAM" id="MobiDB-lite"/>
    </source>
</evidence>
<dbReference type="Pfam" id="PF18572">
    <property type="entry name" value="T6PP_N"/>
    <property type="match status" value="1"/>
</dbReference>
<dbReference type="FunFam" id="1.20.58.1800:FF:000001">
    <property type="entry name" value="Alpha,alpha-trehalose-phosphate synthase [UDP-forming] 1"/>
    <property type="match status" value="1"/>
</dbReference>